<feature type="signal peptide" evidence="3">
    <location>
        <begin position="1"/>
        <end position="28"/>
    </location>
</feature>
<comment type="caution">
    <text evidence="4">The sequence shown here is derived from an EMBL/GenBank/DDBJ whole genome shotgun (WGS) entry which is preliminary data.</text>
</comment>
<reference evidence="5" key="1">
    <citation type="journal article" date="2019" name="Int. J. Syst. Evol. Microbiol.">
        <title>The Global Catalogue of Microorganisms (GCM) 10K type strain sequencing project: providing services to taxonomists for standard genome sequencing and annotation.</title>
        <authorList>
            <consortium name="The Broad Institute Genomics Platform"/>
            <consortium name="The Broad Institute Genome Sequencing Center for Infectious Disease"/>
            <person name="Wu L."/>
            <person name="Ma J."/>
        </authorList>
    </citation>
    <scope>NUCLEOTIDE SEQUENCE [LARGE SCALE GENOMIC DNA]</scope>
    <source>
        <strain evidence="5">JCM 3272</strain>
    </source>
</reference>
<feature type="chain" id="PRO_5045552397" description="PBP domain-containing protein" evidence="3">
    <location>
        <begin position="29"/>
        <end position="933"/>
    </location>
</feature>
<evidence type="ECO:0000256" key="2">
    <source>
        <dbReference type="SAM" id="Phobius"/>
    </source>
</evidence>
<gene>
    <name evidence="4" type="ORF">GCM10010170_031700</name>
</gene>
<keyword evidence="5" id="KW-1185">Reference proteome</keyword>
<feature type="region of interest" description="Disordered" evidence="1">
    <location>
        <begin position="833"/>
        <end position="882"/>
    </location>
</feature>
<keyword evidence="3" id="KW-0732">Signal</keyword>
<dbReference type="EMBL" id="BAAARV010000025">
    <property type="protein sequence ID" value="GAA2345522.1"/>
    <property type="molecule type" value="Genomic_DNA"/>
</dbReference>
<keyword evidence="2" id="KW-0812">Transmembrane</keyword>
<dbReference type="PROSITE" id="PS51318">
    <property type="entry name" value="TAT"/>
    <property type="match status" value="1"/>
</dbReference>
<proteinExistence type="predicted"/>
<feature type="compositionally biased region" description="Gly residues" evidence="1">
    <location>
        <begin position="837"/>
        <end position="858"/>
    </location>
</feature>
<dbReference type="RefSeq" id="WP_344613136.1">
    <property type="nucleotide sequence ID" value="NZ_BAAARV010000025.1"/>
</dbReference>
<evidence type="ECO:0000313" key="4">
    <source>
        <dbReference type="EMBL" id="GAA2345522.1"/>
    </source>
</evidence>
<dbReference type="Proteomes" id="UP001501444">
    <property type="component" value="Unassembled WGS sequence"/>
</dbReference>
<name>A0ABP5T8I2_9ACTN</name>
<sequence length="933" mass="99122">MKGMNRRRRAGALALLILAMMLPAATFAPPRASADSPESVQTKTLVRAHLGENHVETEADKRTVTVSVNQVSKLKARQQVEISWTGAHPSLGVVDDQNSAEAIYQEYPVMIMECRGDDASGTLSPSTCWTQGFDQRKDTFLPIDTRNVPPWRMDRDNTPAQAKQIVGFPDPLPTKDCEGPKDAVAHYEPFVAADGNIYRPLTTYDKTDVCGKVLAPDMVNVEDKAAPPGNTTFASTDKNGNGSAKFVIWTGLENASLGCSQSVSCSLVVLPIMGISCDDTFSQLPEADRPAPGRYRNGALDACHAAGKNEPGEFLPNPVPRFQVDMAVTAADWWSPSIWKNHFSVKLGFGTAADVCDAGDARKALDIFGSELMQEATQQWAPAFCGDPTRFKFRLVQMGEPLAKNNLIDGKTSASLISRPPDEGYGDLPVVNAPIAATGFAISYVVDDNTHSEYSELKLNPRLIAKLLSESYLGRPDINQLLANKEGTVPKDSPYRALANNPTYLVADPEFLALNPKLTGSMAEALSGTALIALSGNSDVMYALSQYLNADPDARAFLDGERDPWGMVVNPGYKGIALPRDYWPLLDEFTDVSLTPYSTCGLSEEFIRNFPVQPYGPLLASPMTTMQETAERLQFGQSNAHIRCNVVLDSGNNPVGANLVAYGRQRRGDRFVLGITSLAQAQFYQLHTAALQTTSTVDKSAKFTDTSGRTFAAPNDDSLKAAMKLAKADATSNAWVMPYDTMRTAAGATAYPGTLPVYAAVATKGVEGDDPARLAQLLRFAVGDGQVRGSDNGQLPLGYLPLTAANGFGGMVDYTLKAADAVAAQQGTVPPVVPVAGNGGSSGNTGGTGSGSGTGGSTGTTTPDSGTRPSAAPSASASAQPQDLAQPAGYTALLSSVLASWGLPLVLLVGLCAGCAGSIMRMITGFNDWRRSL</sequence>
<feature type="compositionally biased region" description="Low complexity" evidence="1">
    <location>
        <begin position="869"/>
        <end position="882"/>
    </location>
</feature>
<evidence type="ECO:0000256" key="3">
    <source>
        <dbReference type="SAM" id="SignalP"/>
    </source>
</evidence>
<keyword evidence="2" id="KW-0472">Membrane</keyword>
<evidence type="ECO:0008006" key="6">
    <source>
        <dbReference type="Google" id="ProtNLM"/>
    </source>
</evidence>
<organism evidence="4 5">
    <name type="scientific">Dactylosporangium salmoneum</name>
    <dbReference type="NCBI Taxonomy" id="53361"/>
    <lineage>
        <taxon>Bacteria</taxon>
        <taxon>Bacillati</taxon>
        <taxon>Actinomycetota</taxon>
        <taxon>Actinomycetes</taxon>
        <taxon>Micromonosporales</taxon>
        <taxon>Micromonosporaceae</taxon>
        <taxon>Dactylosporangium</taxon>
    </lineage>
</organism>
<accession>A0ABP5T8I2</accession>
<evidence type="ECO:0000256" key="1">
    <source>
        <dbReference type="SAM" id="MobiDB-lite"/>
    </source>
</evidence>
<keyword evidence="2" id="KW-1133">Transmembrane helix</keyword>
<protein>
    <recommendedName>
        <fullName evidence="6">PBP domain-containing protein</fullName>
    </recommendedName>
</protein>
<evidence type="ECO:0000313" key="5">
    <source>
        <dbReference type="Proteomes" id="UP001501444"/>
    </source>
</evidence>
<feature type="transmembrane region" description="Helical" evidence="2">
    <location>
        <begin position="901"/>
        <end position="923"/>
    </location>
</feature>
<dbReference type="InterPro" id="IPR006311">
    <property type="entry name" value="TAT_signal"/>
</dbReference>